<evidence type="ECO:0000256" key="2">
    <source>
        <dbReference type="ARBA" id="ARBA00004496"/>
    </source>
</evidence>
<dbReference type="GO" id="GO:0008160">
    <property type="term" value="F:protein tyrosine phosphatase activator activity"/>
    <property type="evidence" value="ECO:0007669"/>
    <property type="project" value="TreeGrafter"/>
</dbReference>
<keyword evidence="5 8" id="KW-0697">Rotamase</keyword>
<dbReference type="GO" id="GO:0003755">
    <property type="term" value="F:peptidyl-prolyl cis-trans isomerase activity"/>
    <property type="evidence" value="ECO:0007669"/>
    <property type="project" value="UniProtKB-KW"/>
</dbReference>
<evidence type="ECO:0000313" key="10">
    <source>
        <dbReference type="Proteomes" id="UP000076842"/>
    </source>
</evidence>
<dbReference type="SUPFAM" id="SSF140984">
    <property type="entry name" value="PTPA-like"/>
    <property type="match status" value="1"/>
</dbReference>
<evidence type="ECO:0000256" key="3">
    <source>
        <dbReference type="ARBA" id="ARBA00011019"/>
    </source>
</evidence>
<dbReference type="Gene3D" id="1.20.120.1150">
    <property type="match status" value="1"/>
</dbReference>
<dbReference type="EMBL" id="KV424022">
    <property type="protein sequence ID" value="KZT54086.1"/>
    <property type="molecule type" value="Genomic_DNA"/>
</dbReference>
<keyword evidence="10" id="KW-1185">Reference proteome</keyword>
<dbReference type="EC" id="5.2.1.8" evidence="8"/>
<dbReference type="PIRSF" id="PIRSF016325">
    <property type="entry name" value="Phstyr_phstse_ac"/>
    <property type="match status" value="1"/>
</dbReference>
<dbReference type="FunCoup" id="A0A165E4M0">
    <property type="interactions" value="58"/>
</dbReference>
<dbReference type="Pfam" id="PF03095">
    <property type="entry name" value="PTPA"/>
    <property type="match status" value="1"/>
</dbReference>
<dbReference type="CDD" id="cd04087">
    <property type="entry name" value="PTPA"/>
    <property type="match status" value="1"/>
</dbReference>
<evidence type="ECO:0000256" key="7">
    <source>
        <dbReference type="ARBA" id="ARBA00025287"/>
    </source>
</evidence>
<proteinExistence type="inferred from homology"/>
<dbReference type="STRING" id="1353952.A0A165E4M0"/>
<accession>A0A165E4M0</accession>
<keyword evidence="4 8" id="KW-0963">Cytoplasm</keyword>
<reference evidence="9 10" key="1">
    <citation type="journal article" date="2016" name="Mol. Biol. Evol.">
        <title>Comparative Genomics of Early-Diverging Mushroom-Forming Fungi Provides Insights into the Origins of Lignocellulose Decay Capabilities.</title>
        <authorList>
            <person name="Nagy L.G."/>
            <person name="Riley R."/>
            <person name="Tritt A."/>
            <person name="Adam C."/>
            <person name="Daum C."/>
            <person name="Floudas D."/>
            <person name="Sun H."/>
            <person name="Yadav J.S."/>
            <person name="Pangilinan J."/>
            <person name="Larsson K.H."/>
            <person name="Matsuura K."/>
            <person name="Barry K."/>
            <person name="Labutti K."/>
            <person name="Kuo R."/>
            <person name="Ohm R.A."/>
            <person name="Bhattacharya S.S."/>
            <person name="Shirouzu T."/>
            <person name="Yoshinaga Y."/>
            <person name="Martin F.M."/>
            <person name="Grigoriev I.V."/>
            <person name="Hibbett D.S."/>
        </authorList>
    </citation>
    <scope>NUCLEOTIDE SEQUENCE [LARGE SCALE GENOMIC DNA]</scope>
    <source>
        <strain evidence="9 10">HHB12733</strain>
    </source>
</reference>
<evidence type="ECO:0000256" key="4">
    <source>
        <dbReference type="ARBA" id="ARBA00022490"/>
    </source>
</evidence>
<dbReference type="PANTHER" id="PTHR10012">
    <property type="entry name" value="SERINE/THREONINE-PROTEIN PHOSPHATASE 2A REGULATORY SUBUNIT B"/>
    <property type="match status" value="1"/>
</dbReference>
<dbReference type="GO" id="GO:0000159">
    <property type="term" value="C:protein phosphatase type 2A complex"/>
    <property type="evidence" value="ECO:0007669"/>
    <property type="project" value="TreeGrafter"/>
</dbReference>
<comment type="function">
    <text evidence="7">PPIases accelerate the folding of proteins. It catalyzes the cis-trans isomerization of proline imidic peptide bonds in oligopeptides. Acts as a regulatory subunit for PP2A-like phosphatases modulating their activity or substrate specificity, probably by inducing a conformational change in the catalytic subunit, a direct target of the PPIase. Can reactivate inactive phosphatase PP2A-phosphatase methylesterase complexes (PP2Ai) in presence of ATP and Mg(2+) by dissociating the inactive form from the complex.</text>
</comment>
<dbReference type="AlphaFoldDB" id="A0A165E4M0"/>
<evidence type="ECO:0000256" key="6">
    <source>
        <dbReference type="ARBA" id="ARBA00023235"/>
    </source>
</evidence>
<sequence>MATSTSTSHYQIPTKCILSQEQVTEWESSQTYETVFGFIERLNESVVGVKLTDPCEMSESVKEVIGVLDDVEQIAKDTPPVSNSASRFGNPAFRDFYDKVSEASTSLHKNITGVPEEAIPELSVYFSESWGNRTRIDYGSGMELNFLCWVICLEKLGVLKQSDDRSVVIKVFWRYIQVMRTLQQMYWLEPAGSHGVWGLDDYHFLPFVFGSAQLRGHKHLRPKSIHDADMLEMFAKDYMYIACISFINSIKTASLRWHSPMLDDISSVRTWDKVNSGMLKMYRGEVLGKLPVIQHFYFGSFLPFTGTPIAENGTGVVHHDGHVHVQSTWGDCCGIKIPAVFGAALAEKDDAERKPTALNVPGLRPVPFD</sequence>
<dbReference type="InParanoid" id="A0A165E4M0"/>
<dbReference type="GO" id="GO:0005634">
    <property type="term" value="C:nucleus"/>
    <property type="evidence" value="ECO:0007669"/>
    <property type="project" value="TreeGrafter"/>
</dbReference>
<dbReference type="InterPro" id="IPR037218">
    <property type="entry name" value="PTPA_sf"/>
</dbReference>
<dbReference type="InterPro" id="IPR004327">
    <property type="entry name" value="Phstyr_phstse_ac"/>
</dbReference>
<dbReference type="GO" id="GO:0007052">
    <property type="term" value="P:mitotic spindle organization"/>
    <property type="evidence" value="ECO:0007669"/>
    <property type="project" value="TreeGrafter"/>
</dbReference>
<evidence type="ECO:0000313" key="9">
    <source>
        <dbReference type="EMBL" id="KZT54086.1"/>
    </source>
</evidence>
<comment type="catalytic activity">
    <reaction evidence="1 8">
        <text>[protein]-peptidylproline (omega=180) = [protein]-peptidylproline (omega=0)</text>
        <dbReference type="Rhea" id="RHEA:16237"/>
        <dbReference type="Rhea" id="RHEA-COMP:10747"/>
        <dbReference type="Rhea" id="RHEA-COMP:10748"/>
        <dbReference type="ChEBI" id="CHEBI:83833"/>
        <dbReference type="ChEBI" id="CHEBI:83834"/>
        <dbReference type="EC" id="5.2.1.8"/>
    </reaction>
</comment>
<dbReference type="InterPro" id="IPR043170">
    <property type="entry name" value="PTPA_C_lid"/>
</dbReference>
<dbReference type="FunFam" id="1.20.120.1150:FF:000002">
    <property type="entry name" value="Serine/threonine-protein phosphatase 2A activator"/>
    <property type="match status" value="1"/>
</dbReference>
<dbReference type="OrthoDB" id="16120at2759"/>
<organism evidence="9 10">
    <name type="scientific">Calocera cornea HHB12733</name>
    <dbReference type="NCBI Taxonomy" id="1353952"/>
    <lineage>
        <taxon>Eukaryota</taxon>
        <taxon>Fungi</taxon>
        <taxon>Dikarya</taxon>
        <taxon>Basidiomycota</taxon>
        <taxon>Agaricomycotina</taxon>
        <taxon>Dacrymycetes</taxon>
        <taxon>Dacrymycetales</taxon>
        <taxon>Dacrymycetaceae</taxon>
        <taxon>Calocera</taxon>
    </lineage>
</organism>
<comment type="subcellular location">
    <subcellularLocation>
        <location evidence="2 8">Cytoplasm</location>
    </subcellularLocation>
</comment>
<protein>
    <recommendedName>
        <fullName evidence="8">Serine/threonine-protein phosphatase 2A activator</fullName>
        <ecNumber evidence="8">5.2.1.8</ecNumber>
    </recommendedName>
    <alternativeName>
        <fullName evidence="8">Phosphotyrosyl phosphatase activator</fullName>
    </alternativeName>
</protein>
<dbReference type="PANTHER" id="PTHR10012:SF5">
    <property type="entry name" value="SERINE_THREONINE-PROTEIN PHOSPHATASE 2A ACTIVATOR 2"/>
    <property type="match status" value="1"/>
</dbReference>
<gene>
    <name evidence="9" type="ORF">CALCODRAFT_500314</name>
</gene>
<comment type="similarity">
    <text evidence="3 8">Belongs to the PTPA-type PPIase family.</text>
</comment>
<dbReference type="Proteomes" id="UP000076842">
    <property type="component" value="Unassembled WGS sequence"/>
</dbReference>
<keyword evidence="6 8" id="KW-0413">Isomerase</keyword>
<evidence type="ECO:0000256" key="1">
    <source>
        <dbReference type="ARBA" id="ARBA00000971"/>
    </source>
</evidence>
<evidence type="ECO:0000256" key="5">
    <source>
        <dbReference type="ARBA" id="ARBA00023110"/>
    </source>
</evidence>
<dbReference type="GO" id="GO:0005737">
    <property type="term" value="C:cytoplasm"/>
    <property type="evidence" value="ECO:0007669"/>
    <property type="project" value="UniProtKB-SubCell"/>
</dbReference>
<name>A0A165E4M0_9BASI</name>
<evidence type="ECO:0000256" key="8">
    <source>
        <dbReference type="RuleBase" id="RU361210"/>
    </source>
</evidence>